<evidence type="ECO:0000313" key="2">
    <source>
        <dbReference type="Proteomes" id="UP001257909"/>
    </source>
</evidence>
<sequence length="31" mass="3347">MSQVSDGGLELRRLTLDAKGQLDGKNTDSKL</sequence>
<gene>
    <name evidence="1" type="ORF">J2W69_001136</name>
</gene>
<name>A0ABU1VWZ0_9GAMM</name>
<dbReference type="Proteomes" id="UP001257909">
    <property type="component" value="Unassembled WGS sequence"/>
</dbReference>
<reference evidence="1 2" key="1">
    <citation type="submission" date="2023-07" db="EMBL/GenBank/DDBJ databases">
        <title>Sorghum-associated microbial communities from plants grown in Nebraska, USA.</title>
        <authorList>
            <person name="Schachtman D."/>
        </authorList>
    </citation>
    <scope>NUCLEOTIDE SEQUENCE [LARGE SCALE GENOMIC DNA]</scope>
    <source>
        <strain evidence="1 2">4138</strain>
    </source>
</reference>
<proteinExistence type="predicted"/>
<protein>
    <submittedName>
        <fullName evidence="1">Uncharacterized protein</fullName>
    </submittedName>
</protein>
<accession>A0ABU1VWZ0</accession>
<evidence type="ECO:0000313" key="1">
    <source>
        <dbReference type="EMBL" id="MDR7120207.1"/>
    </source>
</evidence>
<organism evidence="1 2">
    <name type="scientific">Rheinheimera soli</name>
    <dbReference type="NCBI Taxonomy" id="443616"/>
    <lineage>
        <taxon>Bacteria</taxon>
        <taxon>Pseudomonadati</taxon>
        <taxon>Pseudomonadota</taxon>
        <taxon>Gammaproteobacteria</taxon>
        <taxon>Chromatiales</taxon>
        <taxon>Chromatiaceae</taxon>
        <taxon>Rheinheimera</taxon>
    </lineage>
</organism>
<keyword evidence="2" id="KW-1185">Reference proteome</keyword>
<dbReference type="EMBL" id="JAVDWR010000002">
    <property type="protein sequence ID" value="MDR7120207.1"/>
    <property type="molecule type" value="Genomic_DNA"/>
</dbReference>
<comment type="caution">
    <text evidence="1">The sequence shown here is derived from an EMBL/GenBank/DDBJ whole genome shotgun (WGS) entry which is preliminary data.</text>
</comment>